<feature type="domain" description="GP-PDE" evidence="2">
    <location>
        <begin position="55"/>
        <end position="296"/>
    </location>
</feature>
<keyword evidence="4" id="KW-1185">Reference proteome</keyword>
<dbReference type="EMBL" id="JAVRRG010000002">
    <property type="protein sequence ID" value="KAK5102268.1"/>
    <property type="molecule type" value="Genomic_DNA"/>
</dbReference>
<dbReference type="InterPro" id="IPR030395">
    <property type="entry name" value="GP_PDE_dom"/>
</dbReference>
<gene>
    <name evidence="3" type="ORF">LTR24_000178</name>
</gene>
<name>A0ABR0KNY0_9EURO</name>
<dbReference type="Pfam" id="PF03009">
    <property type="entry name" value="GDPD"/>
    <property type="match status" value="1"/>
</dbReference>
<evidence type="ECO:0000256" key="1">
    <source>
        <dbReference type="SAM" id="Phobius"/>
    </source>
</evidence>
<accession>A0ABR0KNY0</accession>
<reference evidence="3 4" key="1">
    <citation type="submission" date="2023-08" db="EMBL/GenBank/DDBJ databases">
        <title>Black Yeasts Isolated from many extreme environments.</title>
        <authorList>
            <person name="Coleine C."/>
            <person name="Stajich J.E."/>
            <person name="Selbmann L."/>
        </authorList>
    </citation>
    <scope>NUCLEOTIDE SEQUENCE [LARGE SCALE GENOMIC DNA]</scope>
    <source>
        <strain evidence="3 4">CCFEE 5885</strain>
    </source>
</reference>
<dbReference type="PANTHER" id="PTHR43805">
    <property type="entry name" value="GLYCEROPHOSPHORYL DIESTER PHOSPHODIESTERASE"/>
    <property type="match status" value="1"/>
</dbReference>
<protein>
    <recommendedName>
        <fullName evidence="2">GP-PDE domain-containing protein</fullName>
    </recommendedName>
</protein>
<dbReference type="Proteomes" id="UP001345013">
    <property type="component" value="Unassembled WGS sequence"/>
</dbReference>
<dbReference type="PANTHER" id="PTHR43805:SF1">
    <property type="entry name" value="GP-PDE DOMAIN-CONTAINING PROTEIN"/>
    <property type="match status" value="1"/>
</dbReference>
<organism evidence="3 4">
    <name type="scientific">Lithohypha guttulata</name>
    <dbReference type="NCBI Taxonomy" id="1690604"/>
    <lineage>
        <taxon>Eukaryota</taxon>
        <taxon>Fungi</taxon>
        <taxon>Dikarya</taxon>
        <taxon>Ascomycota</taxon>
        <taxon>Pezizomycotina</taxon>
        <taxon>Eurotiomycetes</taxon>
        <taxon>Chaetothyriomycetidae</taxon>
        <taxon>Chaetothyriales</taxon>
        <taxon>Trichomeriaceae</taxon>
        <taxon>Lithohypha</taxon>
    </lineage>
</organism>
<evidence type="ECO:0000313" key="4">
    <source>
        <dbReference type="Proteomes" id="UP001345013"/>
    </source>
</evidence>
<dbReference type="SUPFAM" id="SSF51695">
    <property type="entry name" value="PLC-like phosphodiesterases"/>
    <property type="match status" value="1"/>
</dbReference>
<evidence type="ECO:0000259" key="2">
    <source>
        <dbReference type="PROSITE" id="PS51704"/>
    </source>
</evidence>
<comment type="caution">
    <text evidence="3">The sequence shown here is derived from an EMBL/GenBank/DDBJ whole genome shotgun (WGS) entry which is preliminary data.</text>
</comment>
<dbReference type="PROSITE" id="PS51704">
    <property type="entry name" value="GP_PDE"/>
    <property type="match status" value="1"/>
</dbReference>
<feature type="transmembrane region" description="Helical" evidence="1">
    <location>
        <begin position="311"/>
        <end position="329"/>
    </location>
</feature>
<proteinExistence type="predicted"/>
<keyword evidence="1" id="KW-0812">Transmembrane</keyword>
<dbReference type="CDD" id="cd08570">
    <property type="entry name" value="GDPD_YPL206cp_fungi"/>
    <property type="match status" value="1"/>
</dbReference>
<keyword evidence="1" id="KW-0472">Membrane</keyword>
<sequence length="358" mass="40795">MANDKDHRTSLLQADRTHGEKAGSFYNTMARSDARDPFPLPSFTQARIVGKRKLPQSIAHRGYKAENPENTMCAFKAAVERGRAHAIETDIHLTSDNVVVLSHDPDLKRCFGGNERIIECDWRFLSQVRTTKAPHEPMPRLRDLLEYISQPALQDIWILLDIKLDNDSENVMRLIAETLASTSPGRNPWQHRVVLGIWAAKYLSLCVKYLPNYPVSYIGFSTCYARQFLKVPNVGFNMFQKTLLGPIGSRFIRDVQKAQRPLYVWTVNDANLMKWSIVKGVDGVCTDDPKLFNEVCDEYDGGSDIDVHVTWFQWLYTFWLYILMALFSIPLKHRLPGSADTFLASEKLKERASLALGA</sequence>
<keyword evidence="1" id="KW-1133">Transmembrane helix</keyword>
<evidence type="ECO:0000313" key="3">
    <source>
        <dbReference type="EMBL" id="KAK5102268.1"/>
    </source>
</evidence>
<dbReference type="Gene3D" id="3.20.20.190">
    <property type="entry name" value="Phosphatidylinositol (PI) phosphodiesterase"/>
    <property type="match status" value="1"/>
</dbReference>
<dbReference type="InterPro" id="IPR017946">
    <property type="entry name" value="PLC-like_Pdiesterase_TIM-brl"/>
</dbReference>